<evidence type="ECO:0000313" key="2">
    <source>
        <dbReference type="Proteomes" id="UP000225740"/>
    </source>
</evidence>
<dbReference type="Proteomes" id="UP000225740">
    <property type="component" value="Unassembled WGS sequence"/>
</dbReference>
<organism evidence="1 2">
    <name type="scientific">Rhodopirellula bahusiensis</name>
    <dbReference type="NCBI Taxonomy" id="2014065"/>
    <lineage>
        <taxon>Bacteria</taxon>
        <taxon>Pseudomonadati</taxon>
        <taxon>Planctomycetota</taxon>
        <taxon>Planctomycetia</taxon>
        <taxon>Pirellulales</taxon>
        <taxon>Pirellulaceae</taxon>
        <taxon>Rhodopirellula</taxon>
    </lineage>
</organism>
<keyword evidence="2" id="KW-1185">Reference proteome</keyword>
<protein>
    <submittedName>
        <fullName evidence="1">Uncharacterized protein</fullName>
    </submittedName>
</protein>
<dbReference type="AlphaFoldDB" id="A0A2G1W1F6"/>
<gene>
    <name evidence="1" type="ORF">CEE69_24915</name>
</gene>
<accession>A0A2G1W1F6</accession>
<dbReference type="EMBL" id="NIZW01000025">
    <property type="protein sequence ID" value="PHQ32529.1"/>
    <property type="molecule type" value="Genomic_DNA"/>
</dbReference>
<reference evidence="1 2" key="1">
    <citation type="submission" date="2017-06" db="EMBL/GenBank/DDBJ databases">
        <title>Description of Rhodopirellula bahusiensis sp. nov.</title>
        <authorList>
            <person name="Kizina J."/>
            <person name="Harder J."/>
        </authorList>
    </citation>
    <scope>NUCLEOTIDE SEQUENCE [LARGE SCALE GENOMIC DNA]</scope>
    <source>
        <strain evidence="1 2">SWK21</strain>
    </source>
</reference>
<comment type="caution">
    <text evidence="1">The sequence shown here is derived from an EMBL/GenBank/DDBJ whole genome shotgun (WGS) entry which is preliminary data.</text>
</comment>
<sequence length="69" mass="8188">MYAIPRIHRTLKARSRKRTRHIERIGHDSNAFQHLATRICIRINPRRRNILVLEARATRGLVMGFIVCR</sequence>
<evidence type="ECO:0000313" key="1">
    <source>
        <dbReference type="EMBL" id="PHQ32529.1"/>
    </source>
</evidence>
<proteinExistence type="predicted"/>
<name>A0A2G1W1F6_9BACT</name>